<dbReference type="PANTHER" id="PTHR11076">
    <property type="entry name" value="DNA REPAIR POLYMERASE UMUC / TRANSFERASE FAMILY MEMBER"/>
    <property type="match status" value="1"/>
</dbReference>
<reference evidence="8" key="2">
    <citation type="journal article" date="2021" name="PeerJ">
        <title>Extensive microbial diversity within the chicken gut microbiome revealed by metagenomics and culture.</title>
        <authorList>
            <person name="Gilroy R."/>
            <person name="Ravi A."/>
            <person name="Getino M."/>
            <person name="Pursley I."/>
            <person name="Horton D.L."/>
            <person name="Alikhan N.F."/>
            <person name="Baker D."/>
            <person name="Gharbi K."/>
            <person name="Hall N."/>
            <person name="Watson M."/>
            <person name="Adriaenssens E.M."/>
            <person name="Foster-Nyarko E."/>
            <person name="Jarju S."/>
            <person name="Secka A."/>
            <person name="Antonio M."/>
            <person name="Oren A."/>
            <person name="Chaudhuri R.R."/>
            <person name="La Ragione R."/>
            <person name="Hildebrand F."/>
            <person name="Pallen M.J."/>
        </authorList>
    </citation>
    <scope>NUCLEOTIDE SEQUENCE</scope>
    <source>
        <strain evidence="8">CHK181-108</strain>
    </source>
</reference>
<evidence type="ECO:0000259" key="7">
    <source>
        <dbReference type="PROSITE" id="PS50173"/>
    </source>
</evidence>
<feature type="binding site" evidence="6">
    <location>
        <position position="14"/>
    </location>
    <ligand>
        <name>Mg(2+)</name>
        <dbReference type="ChEBI" id="CHEBI:18420"/>
    </ligand>
</feature>
<protein>
    <recommendedName>
        <fullName evidence="6">DNA polymerase IV</fullName>
        <shortName evidence="6">Pol IV</shortName>
        <ecNumber evidence="6">2.7.7.7</ecNumber>
    </recommendedName>
</protein>
<evidence type="ECO:0000256" key="1">
    <source>
        <dbReference type="ARBA" id="ARBA00010945"/>
    </source>
</evidence>
<dbReference type="GO" id="GO:0003684">
    <property type="term" value="F:damaged DNA binding"/>
    <property type="evidence" value="ECO:0007669"/>
    <property type="project" value="InterPro"/>
</dbReference>
<dbReference type="InterPro" id="IPR036775">
    <property type="entry name" value="DNA_pol_Y-fam_lit_finger_sf"/>
</dbReference>
<dbReference type="AlphaFoldDB" id="A0A9D1H4U8"/>
<comment type="caution">
    <text evidence="8">The sequence shown here is derived from an EMBL/GenBank/DDBJ whole genome shotgun (WGS) entry which is preliminary data.</text>
</comment>
<dbReference type="Gene3D" id="3.40.1170.60">
    <property type="match status" value="1"/>
</dbReference>
<comment type="catalytic activity">
    <reaction evidence="6">
        <text>DNA(n) + a 2'-deoxyribonucleoside 5'-triphosphate = DNA(n+1) + diphosphate</text>
        <dbReference type="Rhea" id="RHEA:22508"/>
        <dbReference type="Rhea" id="RHEA-COMP:17339"/>
        <dbReference type="Rhea" id="RHEA-COMP:17340"/>
        <dbReference type="ChEBI" id="CHEBI:33019"/>
        <dbReference type="ChEBI" id="CHEBI:61560"/>
        <dbReference type="ChEBI" id="CHEBI:173112"/>
        <dbReference type="EC" id="2.7.7.7"/>
    </reaction>
</comment>
<dbReference type="GO" id="GO:0042276">
    <property type="term" value="P:error-prone translesion synthesis"/>
    <property type="evidence" value="ECO:0007669"/>
    <property type="project" value="TreeGrafter"/>
</dbReference>
<keyword evidence="6 8" id="KW-0808">Transferase</keyword>
<gene>
    <name evidence="6 8" type="primary">dinB</name>
    <name evidence="8" type="ORF">IAA60_06315</name>
</gene>
<dbReference type="InterPro" id="IPR050116">
    <property type="entry name" value="DNA_polymerase-Y"/>
</dbReference>
<dbReference type="PROSITE" id="PS50173">
    <property type="entry name" value="UMUC"/>
    <property type="match status" value="1"/>
</dbReference>
<keyword evidence="5 6" id="KW-0239">DNA-directed DNA polymerase</keyword>
<feature type="binding site" evidence="6">
    <location>
        <position position="110"/>
    </location>
    <ligand>
        <name>Mg(2+)</name>
        <dbReference type="ChEBI" id="CHEBI:18420"/>
    </ligand>
</feature>
<dbReference type="Gene3D" id="1.10.150.20">
    <property type="entry name" value="5' to 3' exonuclease, C-terminal subdomain"/>
    <property type="match status" value="1"/>
</dbReference>
<dbReference type="EC" id="2.7.7.7" evidence="6"/>
<dbReference type="InterPro" id="IPR043128">
    <property type="entry name" value="Rev_trsase/Diguanyl_cyclase"/>
</dbReference>
<dbReference type="GO" id="GO:0006261">
    <property type="term" value="P:DNA-templated DNA replication"/>
    <property type="evidence" value="ECO:0007669"/>
    <property type="project" value="UniProtKB-UniRule"/>
</dbReference>
<accession>A0A9D1H4U8</accession>
<dbReference type="InterPro" id="IPR022880">
    <property type="entry name" value="DNApol_IV"/>
</dbReference>
<dbReference type="GO" id="GO:0006281">
    <property type="term" value="P:DNA repair"/>
    <property type="evidence" value="ECO:0007669"/>
    <property type="project" value="UniProtKB-UniRule"/>
</dbReference>
<dbReference type="Pfam" id="PF00817">
    <property type="entry name" value="IMS"/>
    <property type="match status" value="1"/>
</dbReference>
<evidence type="ECO:0000256" key="2">
    <source>
        <dbReference type="ARBA" id="ARBA00022457"/>
    </source>
</evidence>
<keyword evidence="3 6" id="KW-0548">Nucleotidyltransferase</keyword>
<proteinExistence type="inferred from homology"/>
<keyword evidence="4 6" id="KW-0227">DNA damage</keyword>
<dbReference type="HAMAP" id="MF_01113">
    <property type="entry name" value="DNApol_IV"/>
    <property type="match status" value="1"/>
</dbReference>
<name>A0A9D1H4U8_9FIRM</name>
<sequence length="398" mass="44830">MADISKDRTILHCDCNGFYASVECVLNPKLKEVPMAVGGDRESRHGIILAKNEKAKKYNIQTAETIYKALGKCPQLVIVPPHHSVYREFSVRINEIYKRYTDLVEPFSIDESWLDVTSSRRLFGTGREIADRLRSEVKNETGVTISVGVSFNKVFAKLGSDYKKPDATTVISRENWRDILFPLPVSNMFYVGGATERQLKSLNIHTIGDLAYAGDALLTSRLGKLGHTLHIYANGLDDEPVRSVYETREVKSVGNGETFREDISGEEEIRRAVFSLSDSIAVRMRKHNLKCTTVQVQIKSPQFKVISRQRKLNAPTYSARDIGTAAMDIMRSSWGFDNPIRMITVTGSGLVRADAVTEQLSFFDDNAPKKHETLEKTMDGLRKKFGTNKIDFGYNMEE</sequence>
<comment type="subunit">
    <text evidence="6">Monomer.</text>
</comment>
<keyword evidence="2 6" id="KW-0515">Mutator protein</keyword>
<dbReference type="InterPro" id="IPR043502">
    <property type="entry name" value="DNA/RNA_pol_sf"/>
</dbReference>
<dbReference type="CDD" id="cd03586">
    <property type="entry name" value="PolY_Pol_IV_kappa"/>
    <property type="match status" value="1"/>
</dbReference>
<keyword evidence="6" id="KW-0238">DNA-binding</keyword>
<dbReference type="SUPFAM" id="SSF56672">
    <property type="entry name" value="DNA/RNA polymerases"/>
    <property type="match status" value="1"/>
</dbReference>
<feature type="site" description="Substrate discrimination" evidence="6">
    <location>
        <position position="19"/>
    </location>
</feature>
<dbReference type="GO" id="GO:0005829">
    <property type="term" value="C:cytosol"/>
    <property type="evidence" value="ECO:0007669"/>
    <property type="project" value="TreeGrafter"/>
</dbReference>
<keyword evidence="6" id="KW-0235">DNA replication</keyword>
<evidence type="ECO:0000313" key="9">
    <source>
        <dbReference type="Proteomes" id="UP000824165"/>
    </source>
</evidence>
<evidence type="ECO:0000313" key="8">
    <source>
        <dbReference type="EMBL" id="HIT85504.1"/>
    </source>
</evidence>
<keyword evidence="6" id="KW-0479">Metal-binding</keyword>
<feature type="domain" description="UmuC" evidence="7">
    <location>
        <begin position="10"/>
        <end position="192"/>
    </location>
</feature>
<evidence type="ECO:0000256" key="6">
    <source>
        <dbReference type="HAMAP-Rule" id="MF_01113"/>
    </source>
</evidence>
<organism evidence="8 9">
    <name type="scientific">Candidatus Ornithomonoglobus intestinigallinarum</name>
    <dbReference type="NCBI Taxonomy" id="2840894"/>
    <lineage>
        <taxon>Bacteria</taxon>
        <taxon>Bacillati</taxon>
        <taxon>Bacillota</taxon>
        <taxon>Clostridia</taxon>
        <taxon>Candidatus Ornithomonoglobus</taxon>
    </lineage>
</organism>
<dbReference type="NCBIfam" id="NF002677">
    <property type="entry name" value="PRK02406.1"/>
    <property type="match status" value="1"/>
</dbReference>
<dbReference type="EMBL" id="DVLU01000064">
    <property type="protein sequence ID" value="HIT85504.1"/>
    <property type="molecule type" value="Genomic_DNA"/>
</dbReference>
<evidence type="ECO:0000256" key="5">
    <source>
        <dbReference type="ARBA" id="ARBA00022932"/>
    </source>
</evidence>
<dbReference type="GO" id="GO:0000287">
    <property type="term" value="F:magnesium ion binding"/>
    <property type="evidence" value="ECO:0007669"/>
    <property type="project" value="UniProtKB-UniRule"/>
</dbReference>
<dbReference type="GO" id="GO:0009432">
    <property type="term" value="P:SOS response"/>
    <property type="evidence" value="ECO:0007669"/>
    <property type="project" value="TreeGrafter"/>
</dbReference>
<comment type="function">
    <text evidence="6">Poorly processive, error-prone DNA polymerase involved in untargeted mutagenesis. Copies undamaged DNA at stalled replication forks, which arise in vivo from mismatched or misaligned primer ends. These misaligned primers can be extended by PolIV. Exhibits no 3'-5' exonuclease (proofreading) activity. May be involved in translesional synthesis, in conjunction with the beta clamp from PolIII.</text>
</comment>
<dbReference type="Proteomes" id="UP000824165">
    <property type="component" value="Unassembled WGS sequence"/>
</dbReference>
<comment type="cofactor">
    <cofactor evidence="6">
        <name>Mg(2+)</name>
        <dbReference type="ChEBI" id="CHEBI:18420"/>
    </cofactor>
    <text evidence="6">Binds 2 magnesium ions per subunit.</text>
</comment>
<dbReference type="PANTHER" id="PTHR11076:SF35">
    <property type="entry name" value="DNA REPAIR PROTEIN HOMOLOG YOBH"/>
    <property type="match status" value="1"/>
</dbReference>
<evidence type="ECO:0000256" key="4">
    <source>
        <dbReference type="ARBA" id="ARBA00022763"/>
    </source>
</evidence>
<evidence type="ECO:0000256" key="3">
    <source>
        <dbReference type="ARBA" id="ARBA00022695"/>
    </source>
</evidence>
<dbReference type="Gene3D" id="3.30.1490.100">
    <property type="entry name" value="DNA polymerase, Y-family, little finger domain"/>
    <property type="match status" value="1"/>
</dbReference>
<keyword evidence="6" id="KW-0234">DNA repair</keyword>
<dbReference type="Gene3D" id="3.30.70.270">
    <property type="match status" value="1"/>
</dbReference>
<dbReference type="Pfam" id="PF11799">
    <property type="entry name" value="IMS_C"/>
    <property type="match status" value="1"/>
</dbReference>
<comment type="similarity">
    <text evidence="1 6">Belongs to the DNA polymerase type-Y family.</text>
</comment>
<dbReference type="InterPro" id="IPR001126">
    <property type="entry name" value="UmuC"/>
</dbReference>
<feature type="active site" evidence="6">
    <location>
        <position position="111"/>
    </location>
</feature>
<dbReference type="GO" id="GO:0003887">
    <property type="term" value="F:DNA-directed DNA polymerase activity"/>
    <property type="evidence" value="ECO:0007669"/>
    <property type="project" value="UniProtKB-UniRule"/>
</dbReference>
<keyword evidence="6" id="KW-0963">Cytoplasm</keyword>
<keyword evidence="6" id="KW-0460">Magnesium</keyword>
<dbReference type="SUPFAM" id="SSF100879">
    <property type="entry name" value="Lesion bypass DNA polymerase (Y-family), little finger domain"/>
    <property type="match status" value="1"/>
</dbReference>
<reference evidence="8" key="1">
    <citation type="submission" date="2020-10" db="EMBL/GenBank/DDBJ databases">
        <authorList>
            <person name="Gilroy R."/>
        </authorList>
    </citation>
    <scope>NUCLEOTIDE SEQUENCE</scope>
    <source>
        <strain evidence="8">CHK181-108</strain>
    </source>
</reference>
<dbReference type="InterPro" id="IPR017961">
    <property type="entry name" value="DNA_pol_Y-fam_little_finger"/>
</dbReference>
<comment type="subcellular location">
    <subcellularLocation>
        <location evidence="6">Cytoplasm</location>
    </subcellularLocation>
</comment>